<evidence type="ECO:0000259" key="12">
    <source>
        <dbReference type="SMART" id="SM01181"/>
    </source>
</evidence>
<evidence type="ECO:0000256" key="3">
    <source>
        <dbReference type="ARBA" id="ARBA00022598"/>
    </source>
</evidence>
<dbReference type="UniPathway" id="UPA00885"/>
<dbReference type="Gene3D" id="3.10.290.20">
    <property type="entry name" value="Ubiquitin-like 2 activating enzyme e1b. Chain: B, domain 3"/>
    <property type="match status" value="1"/>
</dbReference>
<organism evidence="13 14">
    <name type="scientific">Trichinella pseudospiralis</name>
    <name type="common">Parasitic roundworm</name>
    <dbReference type="NCBI Taxonomy" id="6337"/>
    <lineage>
        <taxon>Eukaryota</taxon>
        <taxon>Metazoa</taxon>
        <taxon>Ecdysozoa</taxon>
        <taxon>Nematoda</taxon>
        <taxon>Enoplea</taxon>
        <taxon>Dorylaimia</taxon>
        <taxon>Trichinellida</taxon>
        <taxon>Trichinellidae</taxon>
        <taxon>Trichinella</taxon>
    </lineage>
</organism>
<comment type="similarity">
    <text evidence="2">Belongs to the ubiquitin-activating E1 family. UBA3 subfamily.</text>
</comment>
<dbReference type="Proteomes" id="UP000054632">
    <property type="component" value="Unassembled WGS sequence"/>
</dbReference>
<dbReference type="PRINTS" id="PR01040">
    <property type="entry name" value="TRNASYNTHTYR"/>
</dbReference>
<dbReference type="GO" id="GO:0006437">
    <property type="term" value="P:tyrosyl-tRNA aminoacylation"/>
    <property type="evidence" value="ECO:0007669"/>
    <property type="project" value="InterPro"/>
</dbReference>
<keyword evidence="8 11" id="KW-0030">Aminoacyl-tRNA synthetase</keyword>
<keyword evidence="4 11" id="KW-0547">Nucleotide-binding</keyword>
<dbReference type="InterPro" id="IPR024088">
    <property type="entry name" value="Tyr-tRNA-ligase_bac-type"/>
</dbReference>
<evidence type="ECO:0000256" key="7">
    <source>
        <dbReference type="ARBA" id="ARBA00022917"/>
    </source>
</evidence>
<keyword evidence="6 11" id="KW-0067">ATP-binding</keyword>
<reference evidence="13 14" key="1">
    <citation type="submission" date="2015-01" db="EMBL/GenBank/DDBJ databases">
        <title>Evolution of Trichinella species and genotypes.</title>
        <authorList>
            <person name="Korhonen P.K."/>
            <person name="Edoardo P."/>
            <person name="Giuseppe L.R."/>
            <person name="Gasser R.B."/>
        </authorList>
    </citation>
    <scope>NUCLEOTIDE SEQUENCE [LARGE SCALE GENOMIC DNA]</scope>
    <source>
        <strain evidence="13">ISS13</strain>
    </source>
</reference>
<dbReference type="CDD" id="cd01488">
    <property type="entry name" value="Uba3_RUB"/>
    <property type="match status" value="1"/>
</dbReference>
<evidence type="ECO:0000256" key="2">
    <source>
        <dbReference type="ARBA" id="ARBA00006310"/>
    </source>
</evidence>
<comment type="similarity">
    <text evidence="11">Belongs to the class-I aminoacyl-tRNA synthetase family.</text>
</comment>
<evidence type="ECO:0000256" key="11">
    <source>
        <dbReference type="RuleBase" id="RU361234"/>
    </source>
</evidence>
<evidence type="ECO:0000256" key="4">
    <source>
        <dbReference type="ARBA" id="ARBA00022741"/>
    </source>
</evidence>
<dbReference type="SMART" id="SM01181">
    <property type="entry name" value="E2_bind"/>
    <property type="match status" value="1"/>
</dbReference>
<dbReference type="PANTHER" id="PTHR11766">
    <property type="entry name" value="TYROSYL-TRNA SYNTHETASE"/>
    <property type="match status" value="1"/>
</dbReference>
<protein>
    <recommendedName>
        <fullName evidence="11">Tyrosine--tRNA ligase</fullName>
        <ecNumber evidence="11">6.1.1.1</ecNumber>
    </recommendedName>
    <alternativeName>
        <fullName evidence="11">Tyrosyl-tRNA synthetase</fullName>
    </alternativeName>
</protein>
<dbReference type="CDD" id="cd00805">
    <property type="entry name" value="TyrRS_core"/>
    <property type="match status" value="1"/>
</dbReference>
<dbReference type="InterPro" id="IPR001412">
    <property type="entry name" value="aa-tRNA-synth_I_CS"/>
</dbReference>
<comment type="pathway">
    <text evidence="1">Protein modification; protein neddylation.</text>
</comment>
<dbReference type="EC" id="6.1.1.1" evidence="11"/>
<proteinExistence type="inferred from homology"/>
<dbReference type="PROSITE" id="PS00178">
    <property type="entry name" value="AA_TRNA_LIGASE_I"/>
    <property type="match status" value="1"/>
</dbReference>
<dbReference type="GO" id="GO:0003723">
    <property type="term" value="F:RNA binding"/>
    <property type="evidence" value="ECO:0007669"/>
    <property type="project" value="InterPro"/>
</dbReference>
<dbReference type="Pfam" id="PF00899">
    <property type="entry name" value="ThiF"/>
    <property type="match status" value="1"/>
</dbReference>
<dbReference type="EMBL" id="JYDR01000131">
    <property type="protein sequence ID" value="KRY67657.1"/>
    <property type="molecule type" value="Genomic_DNA"/>
</dbReference>
<accession>A0A0V1E1E1</accession>
<dbReference type="InterPro" id="IPR002305">
    <property type="entry name" value="aa-tRNA-synth_Ic"/>
</dbReference>
<dbReference type="GO" id="GO:0004831">
    <property type="term" value="F:tyrosine-tRNA ligase activity"/>
    <property type="evidence" value="ECO:0007669"/>
    <property type="project" value="UniProtKB-EC"/>
</dbReference>
<evidence type="ECO:0000256" key="8">
    <source>
        <dbReference type="ARBA" id="ARBA00023146"/>
    </source>
</evidence>
<dbReference type="InterPro" id="IPR035985">
    <property type="entry name" value="Ubiquitin-activating_enz"/>
</dbReference>
<dbReference type="Gene3D" id="1.10.10.520">
    <property type="entry name" value="Ubiquitin activating enzymes (Uba3). Chain: B, domain 2"/>
    <property type="match status" value="1"/>
</dbReference>
<dbReference type="InterPro" id="IPR014729">
    <property type="entry name" value="Rossmann-like_a/b/a_fold"/>
</dbReference>
<dbReference type="InterPro" id="IPR036986">
    <property type="entry name" value="S4_RNA-bd_sf"/>
</dbReference>
<dbReference type="GO" id="GO:0045116">
    <property type="term" value="P:protein neddylation"/>
    <property type="evidence" value="ECO:0007669"/>
    <property type="project" value="UniProtKB-UniPathway"/>
</dbReference>
<dbReference type="PANTHER" id="PTHR11766:SF0">
    <property type="entry name" value="TYROSINE--TRNA LIGASE, MITOCHONDRIAL"/>
    <property type="match status" value="1"/>
</dbReference>
<dbReference type="InterPro" id="IPR030468">
    <property type="entry name" value="Uba3_N"/>
</dbReference>
<dbReference type="AlphaFoldDB" id="A0A0V1E1E1"/>
<gene>
    <name evidence="13" type="primary">INO80</name>
    <name evidence="13" type="ORF">T4A_224</name>
</gene>
<dbReference type="InterPro" id="IPR002307">
    <property type="entry name" value="Tyr-tRNA-ligase"/>
</dbReference>
<dbReference type="Gene3D" id="3.40.50.720">
    <property type="entry name" value="NAD(P)-binding Rossmann-like Domain"/>
    <property type="match status" value="1"/>
</dbReference>
<evidence type="ECO:0000313" key="13">
    <source>
        <dbReference type="EMBL" id="KRY67657.1"/>
    </source>
</evidence>
<dbReference type="GO" id="GO:0005524">
    <property type="term" value="F:ATP binding"/>
    <property type="evidence" value="ECO:0007669"/>
    <property type="project" value="UniProtKB-KW"/>
</dbReference>
<keyword evidence="3 11" id="KW-0436">Ligase</keyword>
<dbReference type="InterPro" id="IPR000594">
    <property type="entry name" value="ThiF_NAD_FAD-bd"/>
</dbReference>
<dbReference type="InterPro" id="IPR014929">
    <property type="entry name" value="E2-binding"/>
</dbReference>
<keyword evidence="5" id="KW-0833">Ubl conjugation pathway</keyword>
<comment type="catalytic activity">
    <reaction evidence="9">
        <text>ATP + [NEDD8 protein] + [E1 NEDD8-activating enzyme]-L-cysteine = AMP + diphosphate + [E1 NEDD8-activating enzyme]-S-[NEDD8 protein]-yl-L-cysteine.</text>
        <dbReference type="EC" id="6.2.1.64"/>
    </reaction>
</comment>
<dbReference type="NCBIfam" id="TIGR00234">
    <property type="entry name" value="tyrS"/>
    <property type="match status" value="1"/>
</dbReference>
<keyword evidence="7 11" id="KW-0648">Protein biosynthesis</keyword>
<dbReference type="Gene3D" id="1.10.240.10">
    <property type="entry name" value="Tyrosyl-Transfer RNA Synthetase"/>
    <property type="match status" value="1"/>
</dbReference>
<evidence type="ECO:0000256" key="9">
    <source>
        <dbReference type="ARBA" id="ARBA00024626"/>
    </source>
</evidence>
<sequence>MKHFWHCLRVFLKYYSSQTVQCAIRRGAIKTSFPDSLLNNLESIRGLQPCIYAGFDPSSDSLHIGNLLIICTLLRFHLHGFKIIFLIGSATSRLGDPSGRSMERDRLSLDEIQSNSQCIQYTLKSILRNFEKIKISLNSTTALSTPAVLDNTDWYHQMNVLDFFDVVGRTFRLRHMMDKQCIRERIHREGMSYAEFSYQTLQAYDWLHLYEKFGCLLQIGGVDQTGNIHSGHDLIRFFHNQSAYGLLVPLMLSSTGEKIGKSVGSSLWLNSSRTSSFVFYQYFLQLTDKDANSMMKLFSFCSDADLERILAEHCQQPEKRIVQRFLADQLTLLVHSESGLALAKRITEILFDHNLHGIGDLDENDLNILCREVPSVELSRQALPISAISLALKAGCFDDVNTAESTIHQGGFHVNNLKITHPILCLTGNELYSLSNLLTVLLKLLFNDIIFSSKYLTLTCFKFKAANNLITVPMYRWHCVRKLLERSGPLAHPEFVPSAENIDLIGTCRVLVVGAGGLGCELLKDLALSGFRNIHVIDMDTIDLSNLNRQFLFRQKDIGKSKAIVAAEAIERRLPFCSVTPHFCRIEEKPLSFYESFAVIVAGLDSIAARRWINRTLVRLLQYDDKGELDMSSVVPLVDGGTEGFKGSVRVILPGLSPCVECLLELYPPPVQYQLCTIANTPRSPEHCIEYVKRIAWPEKQPFGNMEIDGDKEAHIQWIYNEAVKRANAFGIHGVTIRLTKGVIKNIIPAVSSTNAVIAAACALEVFKLVSSSAMPLENYMNFQDAEGIYMGAVLLERDENCELCSRKPITLTFNENDTLENVCNVLKTDSRFEFTSPSITYMHGTCRALYVPNLPGFENLSRGNLTKTLKELDLINGEEIYVSDPSMKSTLTFRLSILTAAQIES</sequence>
<dbReference type="InterPro" id="IPR023318">
    <property type="entry name" value="Ub_act_enz_dom_a_sf"/>
</dbReference>
<dbReference type="SUPFAM" id="SSF52374">
    <property type="entry name" value="Nucleotidylyl transferase"/>
    <property type="match status" value="1"/>
</dbReference>
<dbReference type="GO" id="GO:0019781">
    <property type="term" value="F:NEDD8 activating enzyme activity"/>
    <property type="evidence" value="ECO:0007669"/>
    <property type="project" value="UniProtKB-EC"/>
</dbReference>
<evidence type="ECO:0000256" key="1">
    <source>
        <dbReference type="ARBA" id="ARBA00005032"/>
    </source>
</evidence>
<dbReference type="Pfam" id="PF08825">
    <property type="entry name" value="E2_bind"/>
    <property type="match status" value="1"/>
</dbReference>
<evidence type="ECO:0000313" key="14">
    <source>
        <dbReference type="Proteomes" id="UP000054632"/>
    </source>
</evidence>
<name>A0A0V1E1E1_TRIPS</name>
<evidence type="ECO:0000256" key="10">
    <source>
        <dbReference type="ARBA" id="ARBA00048248"/>
    </source>
</evidence>
<dbReference type="Pfam" id="PF00579">
    <property type="entry name" value="tRNA-synt_1b"/>
    <property type="match status" value="1"/>
</dbReference>
<dbReference type="GO" id="GO:0005739">
    <property type="term" value="C:mitochondrion"/>
    <property type="evidence" value="ECO:0007669"/>
    <property type="project" value="TreeGrafter"/>
</dbReference>
<comment type="catalytic activity">
    <reaction evidence="10 11">
        <text>tRNA(Tyr) + L-tyrosine + ATP = L-tyrosyl-tRNA(Tyr) + AMP + diphosphate + H(+)</text>
        <dbReference type="Rhea" id="RHEA:10220"/>
        <dbReference type="Rhea" id="RHEA-COMP:9706"/>
        <dbReference type="Rhea" id="RHEA-COMP:9707"/>
        <dbReference type="ChEBI" id="CHEBI:15378"/>
        <dbReference type="ChEBI" id="CHEBI:30616"/>
        <dbReference type="ChEBI" id="CHEBI:33019"/>
        <dbReference type="ChEBI" id="CHEBI:58315"/>
        <dbReference type="ChEBI" id="CHEBI:78442"/>
        <dbReference type="ChEBI" id="CHEBI:78536"/>
        <dbReference type="ChEBI" id="CHEBI:456215"/>
        <dbReference type="EC" id="6.1.1.1"/>
    </reaction>
</comment>
<dbReference type="FunFam" id="1.10.240.10:FF:000001">
    <property type="entry name" value="Tyrosine--tRNA ligase"/>
    <property type="match status" value="1"/>
</dbReference>
<dbReference type="Gene3D" id="3.40.50.620">
    <property type="entry name" value="HUPs"/>
    <property type="match status" value="1"/>
</dbReference>
<dbReference type="SUPFAM" id="SSF69572">
    <property type="entry name" value="Activating enzymes of the ubiquitin-like proteins"/>
    <property type="match status" value="1"/>
</dbReference>
<evidence type="ECO:0000256" key="6">
    <source>
        <dbReference type="ARBA" id="ARBA00022840"/>
    </source>
</evidence>
<dbReference type="GO" id="GO:0005829">
    <property type="term" value="C:cytosol"/>
    <property type="evidence" value="ECO:0007669"/>
    <property type="project" value="TreeGrafter"/>
</dbReference>
<evidence type="ECO:0000256" key="5">
    <source>
        <dbReference type="ARBA" id="ARBA00022786"/>
    </source>
</evidence>
<dbReference type="FunFam" id="1.10.10.520:FF:000001">
    <property type="entry name" value="NEDD8-activating enzyme E1 catalytic subunit"/>
    <property type="match status" value="1"/>
</dbReference>
<dbReference type="Gene3D" id="3.10.290.10">
    <property type="entry name" value="RNA-binding S4 domain"/>
    <property type="match status" value="1"/>
</dbReference>
<feature type="domain" description="E2 binding" evidence="12">
    <location>
        <begin position="812"/>
        <end position="899"/>
    </location>
</feature>
<comment type="caution">
    <text evidence="13">The sequence shown here is derived from an EMBL/GenBank/DDBJ whole genome shotgun (WGS) entry which is preliminary data.</text>
</comment>